<dbReference type="PANTHER" id="PTHR13382:SF67">
    <property type="entry name" value="SCF E3 UBIQUITIN LIGASE COMPLEX F-BOX PROTEIN POF2"/>
    <property type="match status" value="1"/>
</dbReference>
<dbReference type="InterPro" id="IPR050648">
    <property type="entry name" value="F-box_LRR-repeat"/>
</dbReference>
<dbReference type="SUPFAM" id="SSF52047">
    <property type="entry name" value="RNI-like"/>
    <property type="match status" value="1"/>
</dbReference>
<dbReference type="PANTHER" id="PTHR13382">
    <property type="entry name" value="MITOCHONDRIAL ATP SYNTHASE COUPLING FACTOR B"/>
    <property type="match status" value="1"/>
</dbReference>
<dbReference type="AlphaFoldDB" id="I2G0L8"/>
<feature type="compositionally biased region" description="Low complexity" evidence="1">
    <location>
        <begin position="25"/>
        <end position="70"/>
    </location>
</feature>
<comment type="caution">
    <text evidence="2">The sequence shown here is derived from an EMBL/GenBank/DDBJ whole genome shotgun (WGS) entry which is preliminary data.</text>
</comment>
<organism evidence="2 3">
    <name type="scientific">Ustilago hordei</name>
    <name type="common">Barley covered smut fungus</name>
    <dbReference type="NCBI Taxonomy" id="120017"/>
    <lineage>
        <taxon>Eukaryota</taxon>
        <taxon>Fungi</taxon>
        <taxon>Dikarya</taxon>
        <taxon>Basidiomycota</taxon>
        <taxon>Ustilaginomycotina</taxon>
        <taxon>Ustilaginomycetes</taxon>
        <taxon>Ustilaginales</taxon>
        <taxon>Ustilaginaceae</taxon>
        <taxon>Ustilago</taxon>
    </lineage>
</organism>
<reference evidence="2 3" key="1">
    <citation type="journal article" date="2012" name="Plant Cell">
        <title>Genome comparison of barley and maize smut fungi reveals targeted loss of RNA silencing components and species-specific presence of transposable elements.</title>
        <authorList>
            <person name="Laurie J.D."/>
            <person name="Ali S."/>
            <person name="Linning R."/>
            <person name="Mannhaupt G."/>
            <person name="Wong P."/>
            <person name="Gueldener U."/>
            <person name="Muensterkoetter M."/>
            <person name="Moore R."/>
            <person name="Kahmann R."/>
            <person name="Bakkeren G."/>
            <person name="Schirawski J."/>
        </authorList>
    </citation>
    <scope>NUCLEOTIDE SEQUENCE [LARGE SCALE GENOMIC DNA]</scope>
    <source>
        <strain evidence="3">Uh4875-4</strain>
    </source>
</reference>
<dbReference type="Gene3D" id="3.80.10.10">
    <property type="entry name" value="Ribonuclease Inhibitor"/>
    <property type="match status" value="2"/>
</dbReference>
<dbReference type="InterPro" id="IPR006553">
    <property type="entry name" value="Leu-rich_rpt_Cys-con_subtyp"/>
</dbReference>
<feature type="region of interest" description="Disordered" evidence="1">
    <location>
        <begin position="1"/>
        <end position="82"/>
    </location>
</feature>
<gene>
    <name evidence="2" type="ORF">UHOR_04866</name>
</gene>
<dbReference type="HOGENOM" id="CLU_365324_0_0_1"/>
<evidence type="ECO:0000313" key="2">
    <source>
        <dbReference type="EMBL" id="CCF52711.1"/>
    </source>
</evidence>
<dbReference type="GO" id="GO:0005737">
    <property type="term" value="C:cytoplasm"/>
    <property type="evidence" value="ECO:0007669"/>
    <property type="project" value="TreeGrafter"/>
</dbReference>
<dbReference type="SMART" id="SM00367">
    <property type="entry name" value="LRR_CC"/>
    <property type="match status" value="4"/>
</dbReference>
<dbReference type="EMBL" id="CAGI01000176">
    <property type="protein sequence ID" value="CCF52711.1"/>
    <property type="molecule type" value="Genomic_DNA"/>
</dbReference>
<name>I2G0L8_USTHO</name>
<proteinExistence type="predicted"/>
<dbReference type="Proteomes" id="UP000006174">
    <property type="component" value="Unassembled WGS sequence"/>
</dbReference>
<feature type="compositionally biased region" description="Basic residues" evidence="1">
    <location>
        <begin position="179"/>
        <end position="192"/>
    </location>
</feature>
<evidence type="ECO:0000313" key="3">
    <source>
        <dbReference type="Proteomes" id="UP000006174"/>
    </source>
</evidence>
<dbReference type="eggNOG" id="ENOG502SAW1">
    <property type="taxonomic scope" value="Eukaryota"/>
</dbReference>
<protein>
    <recommendedName>
        <fullName evidence="4">RNI-like protein</fullName>
    </recommendedName>
</protein>
<dbReference type="InterPro" id="IPR032675">
    <property type="entry name" value="LRR_dom_sf"/>
</dbReference>
<sequence>MPPKKLSISQIRAQSRMRSDDPDLNRSSSYNRGSSSSSSSNRASQSYRTVASSSSSGPRASSRPSNPGAAKRPKWPPQPKTSARILHIQQDDIEETRVQNLFAPHSPTRRQNVSYRPLTLTQQALRDGDAFRLPSLSSLCCSVIASCFDALLPSRDHFQAAAGTSASISTPNKPIKNAHTLKKSSGTRKRSRATAFGAAPNSDEDQEDYLPSDQETPPANPAKPSARATRNHTSASTTANRDSRGGSSSNRLLAGWTTSELHYLTRKTSEHLKLLSPAASFLLFRALAEQAPQYLTKTVVSNFFLPPILNSSSRDITTAASRTHVWLPASIPLLSHDKSAASFLVAHLNNALSSAGEHRRPPSLSQSADDQDVPLAALPSRILMAQPASFALRSLQLHGLTRLQDATIAHFFETAIPRSKEQDPILRLDLVSLRGCIAIGDRTLDAICRSTGTTLRYLNLDLTDITADSVASIMKLAPNLDTLKLGYNENLSDKTLQVALQAPASGALPFSKLVNLRLRQCTQVADAGVACFLKYAHRTLEVLDISGTGVGGTNPHNPDFLILLTFFFPLGVPSVHDAHSILSLRKLNLLDTNIHYPSLIRIIDRAPNMDTLLIRQTPSRTTRDGTIELLEKLTSAPSDGGWRNRSWKRLHFKILDVGDEFADLFPRLLSIFPQLHLHSLKSSQSLSNMFFLEPDQIDSSSTIVQHLNLPDARLSERAWQFLPLITTLRTLDVSNTAVPEYIIASTIERNPYLELVDLSHCKQIRISTRRNAFSLAQSHHLGLKPVRGGE</sequence>
<accession>I2G0L8</accession>
<evidence type="ECO:0000256" key="1">
    <source>
        <dbReference type="SAM" id="MobiDB-lite"/>
    </source>
</evidence>
<dbReference type="STRING" id="1128400.I2G0L8"/>
<dbReference type="OMA" id="WLPASIP"/>
<evidence type="ECO:0008006" key="4">
    <source>
        <dbReference type="Google" id="ProtNLM"/>
    </source>
</evidence>
<feature type="region of interest" description="Disordered" evidence="1">
    <location>
        <begin position="164"/>
        <end position="251"/>
    </location>
</feature>
<keyword evidence="3" id="KW-1185">Reference proteome</keyword>